<keyword evidence="1" id="KW-1133">Transmembrane helix</keyword>
<gene>
    <name evidence="2" type="ORF">OIU84_026866</name>
</gene>
<dbReference type="EMBL" id="JAPFFJ010000007">
    <property type="protein sequence ID" value="KAJ6421829.1"/>
    <property type="molecule type" value="Genomic_DNA"/>
</dbReference>
<sequence length="97" mass="11338">MLSFLDAMDPWPTANLEEHSCQKLPRIFTFWKALHSSHSVRGIILYCFCFSFEYCQTCRVSWKLYGGCDMKFMVLLCLFFAIFESNLAISFLICPVE</sequence>
<evidence type="ECO:0000256" key="1">
    <source>
        <dbReference type="SAM" id="Phobius"/>
    </source>
</evidence>
<dbReference type="Proteomes" id="UP001162972">
    <property type="component" value="Chromosome 19"/>
</dbReference>
<keyword evidence="1" id="KW-0812">Transmembrane</keyword>
<reference evidence="2 3" key="1">
    <citation type="journal article" date="2023" name="Int. J. Mol. Sci.">
        <title>De Novo Assembly and Annotation of 11 Diverse Shrub Willow (Salix) Genomes Reveals Novel Gene Organization in Sex-Linked Regions.</title>
        <authorList>
            <person name="Hyden B."/>
            <person name="Feng K."/>
            <person name="Yates T.B."/>
            <person name="Jawdy S."/>
            <person name="Cereghino C."/>
            <person name="Smart L.B."/>
            <person name="Muchero W."/>
        </authorList>
    </citation>
    <scope>NUCLEOTIDE SEQUENCE [LARGE SCALE GENOMIC DNA]</scope>
    <source>
        <tissue evidence="2">Shoot tip</tissue>
    </source>
</reference>
<name>A0AAD6P9S2_9ROSI</name>
<comment type="caution">
    <text evidence="2">The sequence shown here is derived from an EMBL/GenBank/DDBJ whole genome shotgun (WGS) entry which is preliminary data.</text>
</comment>
<dbReference type="AlphaFoldDB" id="A0AAD6P9S2"/>
<keyword evidence="3" id="KW-1185">Reference proteome</keyword>
<evidence type="ECO:0000313" key="3">
    <source>
        <dbReference type="Proteomes" id="UP001162972"/>
    </source>
</evidence>
<proteinExistence type="predicted"/>
<protein>
    <submittedName>
        <fullName evidence="2">Uncharacterized protein</fullName>
    </submittedName>
</protein>
<organism evidence="2 3">
    <name type="scientific">Salix udensis</name>
    <dbReference type="NCBI Taxonomy" id="889485"/>
    <lineage>
        <taxon>Eukaryota</taxon>
        <taxon>Viridiplantae</taxon>
        <taxon>Streptophyta</taxon>
        <taxon>Embryophyta</taxon>
        <taxon>Tracheophyta</taxon>
        <taxon>Spermatophyta</taxon>
        <taxon>Magnoliopsida</taxon>
        <taxon>eudicotyledons</taxon>
        <taxon>Gunneridae</taxon>
        <taxon>Pentapetalae</taxon>
        <taxon>rosids</taxon>
        <taxon>fabids</taxon>
        <taxon>Malpighiales</taxon>
        <taxon>Salicaceae</taxon>
        <taxon>Saliceae</taxon>
        <taxon>Salix</taxon>
    </lineage>
</organism>
<evidence type="ECO:0000313" key="2">
    <source>
        <dbReference type="EMBL" id="KAJ6421829.1"/>
    </source>
</evidence>
<keyword evidence="1" id="KW-0472">Membrane</keyword>
<feature type="transmembrane region" description="Helical" evidence="1">
    <location>
        <begin position="72"/>
        <end position="93"/>
    </location>
</feature>
<accession>A0AAD6P9S2</accession>